<dbReference type="SUPFAM" id="SSF54427">
    <property type="entry name" value="NTF2-like"/>
    <property type="match status" value="1"/>
</dbReference>
<protein>
    <recommendedName>
        <fullName evidence="1">SnoaL-like domain-containing protein</fullName>
    </recommendedName>
</protein>
<dbReference type="Pfam" id="PF13474">
    <property type="entry name" value="SnoaL_3"/>
    <property type="match status" value="1"/>
</dbReference>
<dbReference type="Gene3D" id="3.10.450.50">
    <property type="match status" value="1"/>
</dbReference>
<feature type="domain" description="SnoaL-like" evidence="1">
    <location>
        <begin position="163"/>
        <end position="277"/>
    </location>
</feature>
<sequence>MAHRDVFIIVSKSRMSGCGTVELVKDSSRGKEEKFSRGKFPAMSAAPPASAWLRPSTAVGLRETAFFPGSASFVTRLCIGRRCSDRTFAGIQIANSNLRRCKIVNVKSGESDGYPKTEDLLIDEETLQSNLDKAIEEEDYARAAKIRNNLRILHEDAEASLLAANAWFYNAFKNGDIAAMYSIWAKGDHVYVIHPAAGRISGYDVVMQSWEMVCNADYEFPLSIDLKNIEAHVRGNLGYVTCLEVVKNKGRTWGKQIATNIFEKVDGTWLISVHHASHIEE</sequence>
<gene>
    <name evidence="2" type="ORF">URODEC1_LOCUS36737</name>
</gene>
<dbReference type="Proteomes" id="UP001497457">
    <property type="component" value="Chromosome 17b"/>
</dbReference>
<dbReference type="AlphaFoldDB" id="A0ABC8YT08"/>
<dbReference type="InterPro" id="IPR032710">
    <property type="entry name" value="NTF2-like_dom_sf"/>
</dbReference>
<evidence type="ECO:0000313" key="3">
    <source>
        <dbReference type="Proteomes" id="UP001497457"/>
    </source>
</evidence>
<name>A0ABC8YT08_9POAL</name>
<keyword evidence="3" id="KW-1185">Reference proteome</keyword>
<dbReference type="InterPro" id="IPR037401">
    <property type="entry name" value="SnoaL-like"/>
</dbReference>
<accession>A0ABC8YT08</accession>
<organism evidence="2 3">
    <name type="scientific">Urochloa decumbens</name>
    <dbReference type="NCBI Taxonomy" id="240449"/>
    <lineage>
        <taxon>Eukaryota</taxon>
        <taxon>Viridiplantae</taxon>
        <taxon>Streptophyta</taxon>
        <taxon>Embryophyta</taxon>
        <taxon>Tracheophyta</taxon>
        <taxon>Spermatophyta</taxon>
        <taxon>Magnoliopsida</taxon>
        <taxon>Liliopsida</taxon>
        <taxon>Poales</taxon>
        <taxon>Poaceae</taxon>
        <taxon>PACMAD clade</taxon>
        <taxon>Panicoideae</taxon>
        <taxon>Panicodae</taxon>
        <taxon>Paniceae</taxon>
        <taxon>Melinidinae</taxon>
        <taxon>Urochloa</taxon>
    </lineage>
</organism>
<evidence type="ECO:0000313" key="2">
    <source>
        <dbReference type="EMBL" id="CAL4947404.1"/>
    </source>
</evidence>
<dbReference type="PANTHER" id="PTHR34957:SF9">
    <property type="entry name" value="OS01G0753200 PROTEIN"/>
    <property type="match status" value="1"/>
</dbReference>
<dbReference type="PANTHER" id="PTHR34957">
    <property type="entry name" value="NUCLEAR TRANSPORT FACTOR 2 (NTF2) FAMILY PROTEIN"/>
    <property type="match status" value="1"/>
</dbReference>
<dbReference type="EMBL" id="OZ075127">
    <property type="protein sequence ID" value="CAL4947404.1"/>
    <property type="molecule type" value="Genomic_DNA"/>
</dbReference>
<proteinExistence type="predicted"/>
<reference evidence="2" key="1">
    <citation type="submission" date="2024-10" db="EMBL/GenBank/DDBJ databases">
        <authorList>
            <person name="Ryan C."/>
        </authorList>
    </citation>
    <scope>NUCLEOTIDE SEQUENCE [LARGE SCALE GENOMIC DNA]</scope>
</reference>
<evidence type="ECO:0000259" key="1">
    <source>
        <dbReference type="Pfam" id="PF13474"/>
    </source>
</evidence>